<protein>
    <recommendedName>
        <fullName evidence="3">FLYWCH-type domain-containing protein</fullName>
    </recommendedName>
</protein>
<sequence length="101" mass="11662">MCVLIKISIIMKKCKKLLVKKLHSFYNLTTTNMACAFVEFPSTFGKKITYKVANGGYTYSRRKVSKNKSKKYYYCDNRGECNATIIWTNGKWSYGSKGWNA</sequence>
<dbReference type="EMBL" id="CAXLJM020000050">
    <property type="protein sequence ID" value="CAL8114466.1"/>
    <property type="molecule type" value="Genomic_DNA"/>
</dbReference>
<accession>A0ABP1QXT0</accession>
<keyword evidence="2" id="KW-1185">Reference proteome</keyword>
<evidence type="ECO:0008006" key="3">
    <source>
        <dbReference type="Google" id="ProtNLM"/>
    </source>
</evidence>
<dbReference type="Proteomes" id="UP001642540">
    <property type="component" value="Unassembled WGS sequence"/>
</dbReference>
<name>A0ABP1QXT0_9HEXA</name>
<reference evidence="1 2" key="1">
    <citation type="submission" date="2024-08" db="EMBL/GenBank/DDBJ databases">
        <authorList>
            <person name="Cucini C."/>
            <person name="Frati F."/>
        </authorList>
    </citation>
    <scope>NUCLEOTIDE SEQUENCE [LARGE SCALE GENOMIC DNA]</scope>
</reference>
<proteinExistence type="predicted"/>
<evidence type="ECO:0000313" key="2">
    <source>
        <dbReference type="Proteomes" id="UP001642540"/>
    </source>
</evidence>
<gene>
    <name evidence="1" type="ORF">ODALV1_LOCUS16477</name>
</gene>
<evidence type="ECO:0000313" key="1">
    <source>
        <dbReference type="EMBL" id="CAL8114466.1"/>
    </source>
</evidence>
<organism evidence="1 2">
    <name type="scientific">Orchesella dallaii</name>
    <dbReference type="NCBI Taxonomy" id="48710"/>
    <lineage>
        <taxon>Eukaryota</taxon>
        <taxon>Metazoa</taxon>
        <taxon>Ecdysozoa</taxon>
        <taxon>Arthropoda</taxon>
        <taxon>Hexapoda</taxon>
        <taxon>Collembola</taxon>
        <taxon>Entomobryomorpha</taxon>
        <taxon>Entomobryoidea</taxon>
        <taxon>Orchesellidae</taxon>
        <taxon>Orchesellinae</taxon>
        <taxon>Orchesella</taxon>
    </lineage>
</organism>
<comment type="caution">
    <text evidence="1">The sequence shown here is derived from an EMBL/GenBank/DDBJ whole genome shotgun (WGS) entry which is preliminary data.</text>
</comment>